<sequence length="43" mass="4973">MPSVFMQNGLRWERLHAFTPRSSFGLISPQCRVWPVIPCIKVS</sequence>
<name>A0A0E9W2R1_ANGAN</name>
<dbReference type="EMBL" id="GBXM01024757">
    <property type="protein sequence ID" value="JAH83820.1"/>
    <property type="molecule type" value="Transcribed_RNA"/>
</dbReference>
<reference evidence="1" key="1">
    <citation type="submission" date="2014-11" db="EMBL/GenBank/DDBJ databases">
        <authorList>
            <person name="Amaro Gonzalez C."/>
        </authorList>
    </citation>
    <scope>NUCLEOTIDE SEQUENCE</scope>
</reference>
<dbReference type="AlphaFoldDB" id="A0A0E9W2R1"/>
<protein>
    <submittedName>
        <fullName evidence="1">Uncharacterized protein</fullName>
    </submittedName>
</protein>
<accession>A0A0E9W2R1</accession>
<reference evidence="1" key="2">
    <citation type="journal article" date="2015" name="Fish Shellfish Immunol.">
        <title>Early steps in the European eel (Anguilla anguilla)-Vibrio vulnificus interaction in the gills: Role of the RtxA13 toxin.</title>
        <authorList>
            <person name="Callol A."/>
            <person name="Pajuelo D."/>
            <person name="Ebbesson L."/>
            <person name="Teles M."/>
            <person name="MacKenzie S."/>
            <person name="Amaro C."/>
        </authorList>
    </citation>
    <scope>NUCLEOTIDE SEQUENCE</scope>
</reference>
<organism evidence="1">
    <name type="scientific">Anguilla anguilla</name>
    <name type="common">European freshwater eel</name>
    <name type="synonym">Muraena anguilla</name>
    <dbReference type="NCBI Taxonomy" id="7936"/>
    <lineage>
        <taxon>Eukaryota</taxon>
        <taxon>Metazoa</taxon>
        <taxon>Chordata</taxon>
        <taxon>Craniata</taxon>
        <taxon>Vertebrata</taxon>
        <taxon>Euteleostomi</taxon>
        <taxon>Actinopterygii</taxon>
        <taxon>Neopterygii</taxon>
        <taxon>Teleostei</taxon>
        <taxon>Anguilliformes</taxon>
        <taxon>Anguillidae</taxon>
        <taxon>Anguilla</taxon>
    </lineage>
</organism>
<evidence type="ECO:0000313" key="1">
    <source>
        <dbReference type="EMBL" id="JAH83820.1"/>
    </source>
</evidence>
<proteinExistence type="predicted"/>